<keyword evidence="4" id="KW-1185">Reference proteome</keyword>
<dbReference type="Proteomes" id="UP000308489">
    <property type="component" value="Chromosome 1"/>
</dbReference>
<sequence>MKNLNKKIGFFGESIAKDYLIKKGYIILEENFICMKGEVDIITKKNNIISFVEVKTRNFDKFGKPLEAVDYFKKKKIINVALVYIQKYNLKDYFFKFDVLGVTISRDDVLINFIEDAFRL</sequence>
<accession>A0A4U9RFU5</accession>
<evidence type="ECO:0000256" key="2">
    <source>
        <dbReference type="HAMAP-Rule" id="MF_00048"/>
    </source>
</evidence>
<dbReference type="OrthoDB" id="9802516at2"/>
<dbReference type="PANTHER" id="PTHR34039:SF1">
    <property type="entry name" value="UPF0102 PROTEIN YRAN"/>
    <property type="match status" value="1"/>
</dbReference>
<dbReference type="NCBIfam" id="NF009150">
    <property type="entry name" value="PRK12497.1-3"/>
    <property type="match status" value="1"/>
</dbReference>
<dbReference type="GO" id="GO:0003676">
    <property type="term" value="F:nucleic acid binding"/>
    <property type="evidence" value="ECO:0007669"/>
    <property type="project" value="InterPro"/>
</dbReference>
<evidence type="ECO:0000313" key="4">
    <source>
        <dbReference type="Proteomes" id="UP000308489"/>
    </source>
</evidence>
<dbReference type="InterPro" id="IPR011335">
    <property type="entry name" value="Restrct_endonuc-II-like"/>
</dbReference>
<dbReference type="InterPro" id="IPR003509">
    <property type="entry name" value="UPF0102_YraN-like"/>
</dbReference>
<dbReference type="AlphaFoldDB" id="A0A4U9RFU5"/>
<name>A0A4U9RFU5_HATHI</name>
<dbReference type="PANTHER" id="PTHR34039">
    <property type="entry name" value="UPF0102 PROTEIN YRAN"/>
    <property type="match status" value="1"/>
</dbReference>
<dbReference type="KEGG" id="hhw:NCTC503_01507"/>
<evidence type="ECO:0000313" key="3">
    <source>
        <dbReference type="EMBL" id="VTQ89951.1"/>
    </source>
</evidence>
<dbReference type="EMBL" id="LR590481">
    <property type="protein sequence ID" value="VTQ89951.1"/>
    <property type="molecule type" value="Genomic_DNA"/>
</dbReference>
<dbReference type="RefSeq" id="WP_138210157.1">
    <property type="nucleotide sequence ID" value="NZ_CBCRUQ010000014.1"/>
</dbReference>
<gene>
    <name evidence="3" type="ORF">NCTC503_01507</name>
</gene>
<evidence type="ECO:0000256" key="1">
    <source>
        <dbReference type="ARBA" id="ARBA00006738"/>
    </source>
</evidence>
<organism evidence="3 4">
    <name type="scientific">Hathewaya histolytica</name>
    <name type="common">Clostridium histolyticum</name>
    <dbReference type="NCBI Taxonomy" id="1498"/>
    <lineage>
        <taxon>Bacteria</taxon>
        <taxon>Bacillati</taxon>
        <taxon>Bacillota</taxon>
        <taxon>Clostridia</taxon>
        <taxon>Eubacteriales</taxon>
        <taxon>Clostridiaceae</taxon>
        <taxon>Hathewaya</taxon>
    </lineage>
</organism>
<comment type="similarity">
    <text evidence="1 2">Belongs to the UPF0102 family.</text>
</comment>
<dbReference type="HAMAP" id="MF_00048">
    <property type="entry name" value="UPF0102"/>
    <property type="match status" value="1"/>
</dbReference>
<dbReference type="SUPFAM" id="SSF52980">
    <property type="entry name" value="Restriction endonuclease-like"/>
    <property type="match status" value="1"/>
</dbReference>
<dbReference type="Pfam" id="PF02021">
    <property type="entry name" value="UPF0102"/>
    <property type="match status" value="1"/>
</dbReference>
<dbReference type="InterPro" id="IPR011856">
    <property type="entry name" value="tRNA_endonuc-like_dom_sf"/>
</dbReference>
<protein>
    <recommendedName>
        <fullName evidence="2">UPF0102 protein NCTC503_01507</fullName>
    </recommendedName>
</protein>
<reference evidence="3 4" key="1">
    <citation type="submission" date="2019-05" db="EMBL/GenBank/DDBJ databases">
        <authorList>
            <consortium name="Pathogen Informatics"/>
        </authorList>
    </citation>
    <scope>NUCLEOTIDE SEQUENCE [LARGE SCALE GENOMIC DNA]</scope>
    <source>
        <strain evidence="3 4">NCTC503</strain>
    </source>
</reference>
<proteinExistence type="inferred from homology"/>
<dbReference type="CDD" id="cd20736">
    <property type="entry name" value="PoNe_Nuclease"/>
    <property type="match status" value="1"/>
</dbReference>
<dbReference type="Gene3D" id="3.40.1350.10">
    <property type="match status" value="1"/>
</dbReference>